<dbReference type="Proteomes" id="UP000824755">
    <property type="component" value="Chromosome"/>
</dbReference>
<protein>
    <submittedName>
        <fullName evidence="9">tRNA glutamyl-Q(34) synthetase GluQRS</fullName>
        <ecNumber evidence="9">6.1.1.-</ecNumber>
    </submittedName>
</protein>
<evidence type="ECO:0000256" key="3">
    <source>
        <dbReference type="ARBA" id="ARBA00022741"/>
    </source>
</evidence>
<organism evidence="9 10">
    <name type="scientific">Lysobacter soyae</name>
    <dbReference type="NCBI Taxonomy" id="2764185"/>
    <lineage>
        <taxon>Bacteria</taxon>
        <taxon>Pseudomonadati</taxon>
        <taxon>Pseudomonadota</taxon>
        <taxon>Gammaproteobacteria</taxon>
        <taxon>Lysobacterales</taxon>
        <taxon>Lysobacteraceae</taxon>
        <taxon>Lysobacter</taxon>
    </lineage>
</organism>
<dbReference type="InterPro" id="IPR020058">
    <property type="entry name" value="Glu/Gln-tRNA-synth_Ib_cat-dom"/>
</dbReference>
<feature type="domain" description="Glutamyl/glutaminyl-tRNA synthetase class Ib catalytic" evidence="8">
    <location>
        <begin position="7"/>
        <end position="232"/>
    </location>
</feature>
<gene>
    <name evidence="9" type="primary">gluQRS</name>
    <name evidence="9" type="ORF">H8L67_06715</name>
</gene>
<dbReference type="NCBIfam" id="NF004314">
    <property type="entry name" value="PRK05710.1-3"/>
    <property type="match status" value="1"/>
</dbReference>
<dbReference type="EMBL" id="CP080544">
    <property type="protein sequence ID" value="QYR52302.1"/>
    <property type="molecule type" value="Genomic_DNA"/>
</dbReference>
<keyword evidence="2" id="KW-0479">Metal-binding</keyword>
<comment type="similarity">
    <text evidence="7">Belongs to the class-I aminoacyl-tRNA synthetase family.</text>
</comment>
<dbReference type="SUPFAM" id="SSF52374">
    <property type="entry name" value="Nucleotidylyl transferase"/>
    <property type="match status" value="1"/>
</dbReference>
<dbReference type="InterPro" id="IPR049940">
    <property type="entry name" value="GluQ/Sye"/>
</dbReference>
<evidence type="ECO:0000256" key="2">
    <source>
        <dbReference type="ARBA" id="ARBA00022723"/>
    </source>
</evidence>
<dbReference type="PANTHER" id="PTHR43311">
    <property type="entry name" value="GLUTAMATE--TRNA LIGASE"/>
    <property type="match status" value="1"/>
</dbReference>
<evidence type="ECO:0000259" key="8">
    <source>
        <dbReference type="Pfam" id="PF00749"/>
    </source>
</evidence>
<dbReference type="GO" id="GO:0016874">
    <property type="term" value="F:ligase activity"/>
    <property type="evidence" value="ECO:0007669"/>
    <property type="project" value="UniProtKB-KW"/>
</dbReference>
<keyword evidence="5 7" id="KW-0067">ATP-binding</keyword>
<evidence type="ECO:0000256" key="7">
    <source>
        <dbReference type="RuleBase" id="RU363037"/>
    </source>
</evidence>
<dbReference type="Gene3D" id="3.40.50.620">
    <property type="entry name" value="HUPs"/>
    <property type="match status" value="1"/>
</dbReference>
<name>A0ABX8WL02_9GAMM</name>
<dbReference type="InterPro" id="IPR014729">
    <property type="entry name" value="Rossmann-like_a/b/a_fold"/>
</dbReference>
<evidence type="ECO:0000256" key="1">
    <source>
        <dbReference type="ARBA" id="ARBA00022598"/>
    </source>
</evidence>
<keyword evidence="10" id="KW-1185">Reference proteome</keyword>
<dbReference type="NCBIfam" id="TIGR03838">
    <property type="entry name" value="queuosine_YadB"/>
    <property type="match status" value="1"/>
</dbReference>
<evidence type="ECO:0000313" key="9">
    <source>
        <dbReference type="EMBL" id="QYR52302.1"/>
    </source>
</evidence>
<dbReference type="InterPro" id="IPR000924">
    <property type="entry name" value="Glu/Gln-tRNA-synth"/>
</dbReference>
<dbReference type="InterPro" id="IPR022380">
    <property type="entry name" value="Glu-Q_tRNA(Asp)_Synthase"/>
</dbReference>
<dbReference type="PANTHER" id="PTHR43311:SF1">
    <property type="entry name" value="GLUTAMYL-Q TRNA(ASP) SYNTHETASE"/>
    <property type="match status" value="1"/>
</dbReference>
<evidence type="ECO:0000313" key="10">
    <source>
        <dbReference type="Proteomes" id="UP000824755"/>
    </source>
</evidence>
<keyword evidence="7" id="KW-0648">Protein biosynthesis</keyword>
<proteinExistence type="inferred from homology"/>
<sequence length="287" mass="31809">MKHPIGRFAPSPTGDLHAGSIIAALGSYLFAKSAQGTWRVRIEDVDGIREVPGAADRQQAQLALLGLHADGEIVRQSDRNALYQTALDRLVAQGHAFECHCSRSDLAAQGGVHRHCVPDRKRPDPAWRLRVPDHCEIAFDDLLHGHKQDRVDLDVGDFVLKRADGFWAYQMAVVIDDAAQQISEVVRGSDLLDSTARQIFLQQCLDLPRPVYAHLPLLLDAEGRKYSKTLESEAVTPANAEHVLSQAWRMLGQMPLRTGTKFDAETWLSRALDAFDAGRIPTAQIRT</sequence>
<keyword evidence="3 7" id="KW-0547">Nucleotide-binding</keyword>
<keyword evidence="1 7" id="KW-0436">Ligase</keyword>
<dbReference type="EC" id="6.1.1.-" evidence="9"/>
<evidence type="ECO:0000256" key="6">
    <source>
        <dbReference type="ARBA" id="ARBA00023146"/>
    </source>
</evidence>
<accession>A0ABX8WL02</accession>
<reference evidence="9 10" key="1">
    <citation type="submission" date="2021-08" db="EMBL/GenBank/DDBJ databases">
        <title>Lysobacter sp. strain CJ11 Genome sequencing and assembly.</title>
        <authorList>
            <person name="Kim I."/>
        </authorList>
    </citation>
    <scope>NUCLEOTIDE SEQUENCE [LARGE SCALE GENOMIC DNA]</scope>
    <source>
        <strain evidence="9 10">CJ11</strain>
    </source>
</reference>
<dbReference type="PRINTS" id="PR00987">
    <property type="entry name" value="TRNASYNTHGLU"/>
</dbReference>
<keyword evidence="4" id="KW-0862">Zinc</keyword>
<evidence type="ECO:0000256" key="4">
    <source>
        <dbReference type="ARBA" id="ARBA00022833"/>
    </source>
</evidence>
<dbReference type="Pfam" id="PF00749">
    <property type="entry name" value="tRNA-synt_1c"/>
    <property type="match status" value="1"/>
</dbReference>
<evidence type="ECO:0000256" key="5">
    <source>
        <dbReference type="ARBA" id="ARBA00022840"/>
    </source>
</evidence>
<dbReference type="RefSeq" id="WP_220379089.1">
    <property type="nucleotide sequence ID" value="NZ_CP080544.1"/>
</dbReference>
<keyword evidence="6 7" id="KW-0030">Aminoacyl-tRNA synthetase</keyword>